<protein>
    <submittedName>
        <fullName evidence="1">Uncharacterized protein</fullName>
    </submittedName>
</protein>
<sequence length="80" mass="8949">MERVEKLVTENPVVVFAMSSCFMCHVVKRSFFSLGVNPTVYKLDKEPGGKLVGSLDRLMTAHINGTLVPQLVKNSLIWQI</sequence>
<proteinExistence type="predicted"/>
<organism evidence="1 2">
    <name type="scientific">Diphasiastrum complanatum</name>
    <name type="common">Issler's clubmoss</name>
    <name type="synonym">Lycopodium complanatum</name>
    <dbReference type="NCBI Taxonomy" id="34168"/>
    <lineage>
        <taxon>Eukaryota</taxon>
        <taxon>Viridiplantae</taxon>
        <taxon>Streptophyta</taxon>
        <taxon>Embryophyta</taxon>
        <taxon>Tracheophyta</taxon>
        <taxon>Lycopodiopsida</taxon>
        <taxon>Lycopodiales</taxon>
        <taxon>Lycopodiaceae</taxon>
        <taxon>Lycopodioideae</taxon>
        <taxon>Diphasiastrum</taxon>
    </lineage>
</organism>
<dbReference type="EMBL" id="CM055095">
    <property type="protein sequence ID" value="KAJ7559978.1"/>
    <property type="molecule type" value="Genomic_DNA"/>
</dbReference>
<evidence type="ECO:0000313" key="1">
    <source>
        <dbReference type="EMBL" id="KAJ7559978.1"/>
    </source>
</evidence>
<keyword evidence="2" id="KW-1185">Reference proteome</keyword>
<reference evidence="2" key="1">
    <citation type="journal article" date="2024" name="Proc. Natl. Acad. Sci. U.S.A.">
        <title>Extraordinary preservation of gene collinearity over three hundred million years revealed in homosporous lycophytes.</title>
        <authorList>
            <person name="Li C."/>
            <person name="Wickell D."/>
            <person name="Kuo L.Y."/>
            <person name="Chen X."/>
            <person name="Nie B."/>
            <person name="Liao X."/>
            <person name="Peng D."/>
            <person name="Ji J."/>
            <person name="Jenkins J."/>
            <person name="Williams M."/>
            <person name="Shu S."/>
            <person name="Plott C."/>
            <person name="Barry K."/>
            <person name="Rajasekar S."/>
            <person name="Grimwood J."/>
            <person name="Han X."/>
            <person name="Sun S."/>
            <person name="Hou Z."/>
            <person name="He W."/>
            <person name="Dai G."/>
            <person name="Sun C."/>
            <person name="Schmutz J."/>
            <person name="Leebens-Mack J.H."/>
            <person name="Li F.W."/>
            <person name="Wang L."/>
        </authorList>
    </citation>
    <scope>NUCLEOTIDE SEQUENCE [LARGE SCALE GENOMIC DNA]</scope>
    <source>
        <strain evidence="2">cv. PW_Plant_1</strain>
    </source>
</reference>
<gene>
    <name evidence="1" type="ORF">O6H91_04G109400</name>
</gene>
<comment type="caution">
    <text evidence="1">The sequence shown here is derived from an EMBL/GenBank/DDBJ whole genome shotgun (WGS) entry which is preliminary data.</text>
</comment>
<dbReference type="Proteomes" id="UP001162992">
    <property type="component" value="Chromosome 4"/>
</dbReference>
<name>A0ACC2E068_DIPCM</name>
<accession>A0ACC2E068</accession>
<evidence type="ECO:0000313" key="2">
    <source>
        <dbReference type="Proteomes" id="UP001162992"/>
    </source>
</evidence>